<dbReference type="Gramene" id="AET7Gv20990100.6">
    <property type="protein sequence ID" value="AET7Gv20990100.6"/>
    <property type="gene ID" value="AET7Gv20990100"/>
</dbReference>
<feature type="region of interest" description="Disordered" evidence="1">
    <location>
        <begin position="69"/>
        <end position="256"/>
    </location>
</feature>
<feature type="compositionally biased region" description="Basic and acidic residues" evidence="1">
    <location>
        <begin position="69"/>
        <end position="97"/>
    </location>
</feature>
<dbReference type="EnsemblPlants" id="AET7Gv20990100.6">
    <property type="protein sequence ID" value="AET7Gv20990100.6"/>
    <property type="gene ID" value="AET7Gv20990100"/>
</dbReference>
<keyword evidence="3" id="KW-1185">Reference proteome</keyword>
<reference evidence="2" key="5">
    <citation type="journal article" date="2021" name="G3 (Bethesda)">
        <title>Aegilops tauschii genome assembly Aet v5.0 features greater sequence contiguity and improved annotation.</title>
        <authorList>
            <person name="Wang L."/>
            <person name="Zhu T."/>
            <person name="Rodriguez J.C."/>
            <person name="Deal K.R."/>
            <person name="Dubcovsky J."/>
            <person name="McGuire P.E."/>
            <person name="Lux T."/>
            <person name="Spannagl M."/>
            <person name="Mayer K.F.X."/>
            <person name="Baldrich P."/>
            <person name="Meyers B.C."/>
            <person name="Huo N."/>
            <person name="Gu Y.Q."/>
            <person name="Zhou H."/>
            <person name="Devos K.M."/>
            <person name="Bennetzen J.L."/>
            <person name="Unver T."/>
            <person name="Budak H."/>
            <person name="Gulick P.J."/>
            <person name="Galiba G."/>
            <person name="Kalapos B."/>
            <person name="Nelson D.R."/>
            <person name="Li P."/>
            <person name="You F.M."/>
            <person name="Luo M.C."/>
            <person name="Dvorak J."/>
        </authorList>
    </citation>
    <scope>NUCLEOTIDE SEQUENCE [LARGE SCALE GENOMIC DNA]</scope>
    <source>
        <strain evidence="2">cv. AL8/78</strain>
    </source>
</reference>
<feature type="compositionally biased region" description="Low complexity" evidence="1">
    <location>
        <begin position="122"/>
        <end position="139"/>
    </location>
</feature>
<dbReference type="AlphaFoldDB" id="A0A453SJE2"/>
<accession>A0A453SJE2</accession>
<reference evidence="3" key="1">
    <citation type="journal article" date="2014" name="Science">
        <title>Ancient hybridizations among the ancestral genomes of bread wheat.</title>
        <authorList>
            <consortium name="International Wheat Genome Sequencing Consortium,"/>
            <person name="Marcussen T."/>
            <person name="Sandve S.R."/>
            <person name="Heier L."/>
            <person name="Spannagl M."/>
            <person name="Pfeifer M."/>
            <person name="Jakobsen K.S."/>
            <person name="Wulff B.B."/>
            <person name="Steuernagel B."/>
            <person name="Mayer K.F."/>
            <person name="Olsen O.A."/>
        </authorList>
    </citation>
    <scope>NUCLEOTIDE SEQUENCE [LARGE SCALE GENOMIC DNA]</scope>
    <source>
        <strain evidence="3">cv. AL8/78</strain>
    </source>
</reference>
<reference evidence="2" key="3">
    <citation type="journal article" date="2017" name="Nature">
        <title>Genome sequence of the progenitor of the wheat D genome Aegilops tauschii.</title>
        <authorList>
            <person name="Luo M.C."/>
            <person name="Gu Y.Q."/>
            <person name="Puiu D."/>
            <person name="Wang H."/>
            <person name="Twardziok S.O."/>
            <person name="Deal K.R."/>
            <person name="Huo N."/>
            <person name="Zhu T."/>
            <person name="Wang L."/>
            <person name="Wang Y."/>
            <person name="McGuire P.E."/>
            <person name="Liu S."/>
            <person name="Long H."/>
            <person name="Ramasamy R.K."/>
            <person name="Rodriguez J.C."/>
            <person name="Van S.L."/>
            <person name="Yuan L."/>
            <person name="Wang Z."/>
            <person name="Xia Z."/>
            <person name="Xiao L."/>
            <person name="Anderson O.D."/>
            <person name="Ouyang S."/>
            <person name="Liang Y."/>
            <person name="Zimin A.V."/>
            <person name="Pertea G."/>
            <person name="Qi P."/>
            <person name="Bennetzen J.L."/>
            <person name="Dai X."/>
            <person name="Dawson M.W."/>
            <person name="Muller H.G."/>
            <person name="Kugler K."/>
            <person name="Rivarola-Duarte L."/>
            <person name="Spannagl M."/>
            <person name="Mayer K.F.X."/>
            <person name="Lu F.H."/>
            <person name="Bevan M.W."/>
            <person name="Leroy P."/>
            <person name="Li P."/>
            <person name="You F.M."/>
            <person name="Sun Q."/>
            <person name="Liu Z."/>
            <person name="Lyons E."/>
            <person name="Wicker T."/>
            <person name="Salzberg S.L."/>
            <person name="Devos K.M."/>
            <person name="Dvorak J."/>
        </authorList>
    </citation>
    <scope>NUCLEOTIDE SEQUENCE [LARGE SCALE GENOMIC DNA]</scope>
    <source>
        <strain evidence="2">cv. AL8/78</strain>
    </source>
</reference>
<protein>
    <submittedName>
        <fullName evidence="2">Uncharacterized protein</fullName>
    </submittedName>
</protein>
<feature type="compositionally biased region" description="Pro residues" evidence="1">
    <location>
        <begin position="235"/>
        <end position="250"/>
    </location>
</feature>
<reference evidence="3" key="2">
    <citation type="journal article" date="2017" name="Nat. Plants">
        <title>The Aegilops tauschii genome reveals multiple impacts of transposons.</title>
        <authorList>
            <person name="Zhao G."/>
            <person name="Zou C."/>
            <person name="Li K."/>
            <person name="Wang K."/>
            <person name="Li T."/>
            <person name="Gao L."/>
            <person name="Zhang X."/>
            <person name="Wang H."/>
            <person name="Yang Z."/>
            <person name="Liu X."/>
            <person name="Jiang W."/>
            <person name="Mao L."/>
            <person name="Kong X."/>
            <person name="Jiao Y."/>
            <person name="Jia J."/>
        </authorList>
    </citation>
    <scope>NUCLEOTIDE SEQUENCE [LARGE SCALE GENOMIC DNA]</scope>
    <source>
        <strain evidence="3">cv. AL8/78</strain>
    </source>
</reference>
<organism evidence="2 3">
    <name type="scientific">Aegilops tauschii subsp. strangulata</name>
    <name type="common">Goatgrass</name>
    <dbReference type="NCBI Taxonomy" id="200361"/>
    <lineage>
        <taxon>Eukaryota</taxon>
        <taxon>Viridiplantae</taxon>
        <taxon>Streptophyta</taxon>
        <taxon>Embryophyta</taxon>
        <taxon>Tracheophyta</taxon>
        <taxon>Spermatophyta</taxon>
        <taxon>Magnoliopsida</taxon>
        <taxon>Liliopsida</taxon>
        <taxon>Poales</taxon>
        <taxon>Poaceae</taxon>
        <taxon>BOP clade</taxon>
        <taxon>Pooideae</taxon>
        <taxon>Triticodae</taxon>
        <taxon>Triticeae</taxon>
        <taxon>Triticinae</taxon>
        <taxon>Aegilops</taxon>
    </lineage>
</organism>
<proteinExistence type="predicted"/>
<feature type="compositionally biased region" description="Low complexity" evidence="1">
    <location>
        <begin position="148"/>
        <end position="158"/>
    </location>
</feature>
<name>A0A453SJE2_AEGTS</name>
<dbReference type="Proteomes" id="UP000015105">
    <property type="component" value="Chromosome 7D"/>
</dbReference>
<sequence>MSKSNVAMVPLNLPWSLQRRKFAMLQKKERKFTMVLKIGNCHAPKIAFAMIHTLSLPWSGKNGHGHDLLHGVARRDAGDGIQGEDERRRRMDAEEGNRRRRGSSSVDPAAAPLHRRRRRHSSPCSSSPAAHGHSPAAAPLHRRRRCHSSPCSGSSPPRLLHRGSSQPQPNPAAAPPARSERAFPPPPRLPSPSAGSTSYSPPLRASARHHSGPPLAVARGLRPPLLGAHARHRQGPPPASARGLRPPPPGASARLRSGLPSAAARAILCVVCG</sequence>
<evidence type="ECO:0000256" key="1">
    <source>
        <dbReference type="SAM" id="MobiDB-lite"/>
    </source>
</evidence>
<evidence type="ECO:0000313" key="3">
    <source>
        <dbReference type="Proteomes" id="UP000015105"/>
    </source>
</evidence>
<evidence type="ECO:0000313" key="2">
    <source>
        <dbReference type="EnsemblPlants" id="AET7Gv20990100.6"/>
    </source>
</evidence>
<feature type="compositionally biased region" description="Low complexity" evidence="1">
    <location>
        <begin position="103"/>
        <end position="112"/>
    </location>
</feature>
<reference evidence="2" key="4">
    <citation type="submission" date="2019-03" db="UniProtKB">
        <authorList>
            <consortium name="EnsemblPlants"/>
        </authorList>
    </citation>
    <scope>IDENTIFICATION</scope>
</reference>